<name>A0A0C7QUC6_PARSO</name>
<dbReference type="Proteomes" id="UP000049127">
    <property type="component" value="Unassembled WGS sequence"/>
</dbReference>
<dbReference type="RefSeq" id="WP_055335445.1">
    <property type="nucleotide sequence ID" value="NZ_CEKZ01000001.1"/>
</dbReference>
<dbReference type="AlphaFoldDB" id="A0A0C7QUC6"/>
<accession>A0A0C7QUC6</accession>
<organism evidence="1 2">
    <name type="scientific">Paraclostridium sordellii</name>
    <name type="common">Clostridium sordellii</name>
    <dbReference type="NCBI Taxonomy" id="1505"/>
    <lineage>
        <taxon>Bacteria</taxon>
        <taxon>Bacillati</taxon>
        <taxon>Bacillota</taxon>
        <taxon>Clostridia</taxon>
        <taxon>Peptostreptococcales</taxon>
        <taxon>Peptostreptococcaceae</taxon>
        <taxon>Paraclostridium</taxon>
    </lineage>
</organism>
<protein>
    <submittedName>
        <fullName evidence="1">Uncharacterized protein</fullName>
    </submittedName>
</protein>
<evidence type="ECO:0000313" key="1">
    <source>
        <dbReference type="EMBL" id="CEQ02024.1"/>
    </source>
</evidence>
<sequence>MNLETVKVRFTMKKVYIECRECNTYFESEKKNQNCICPICNHKEELIVIHREGSNKNEKK</sequence>
<evidence type="ECO:0000313" key="2">
    <source>
        <dbReference type="Proteomes" id="UP000049127"/>
    </source>
</evidence>
<dbReference type="EMBL" id="CEKZ01000001">
    <property type="protein sequence ID" value="CEQ02024.1"/>
    <property type="molecule type" value="Genomic_DNA"/>
</dbReference>
<proteinExistence type="predicted"/>
<reference evidence="1 2" key="1">
    <citation type="submission" date="2015-01" db="EMBL/GenBank/DDBJ databases">
        <authorList>
            <person name="Aslett A.Martin."/>
            <person name="De Silva Nishadi"/>
        </authorList>
    </citation>
    <scope>NUCLEOTIDE SEQUENCE [LARGE SCALE GENOMIC DNA]</scope>
    <source>
        <strain evidence="1 2">R28058</strain>
    </source>
</reference>
<gene>
    <name evidence="1" type="ORF">R28058_33871</name>
</gene>